<dbReference type="EC" id="3.2.1.45" evidence="5 10"/>
<dbReference type="PANTHER" id="PTHR11069:SF23">
    <property type="entry name" value="LYSOSOMAL ACID GLUCOSYLCERAMIDASE"/>
    <property type="match status" value="1"/>
</dbReference>
<dbReference type="GO" id="GO:0006680">
    <property type="term" value="P:glucosylceramide catabolic process"/>
    <property type="evidence" value="ECO:0007669"/>
    <property type="project" value="UniProtKB-ARBA"/>
</dbReference>
<dbReference type="GO" id="GO:0042391">
    <property type="term" value="P:regulation of membrane potential"/>
    <property type="evidence" value="ECO:0007669"/>
    <property type="project" value="UniProtKB-ARBA"/>
</dbReference>
<dbReference type="SUPFAM" id="SSF51011">
    <property type="entry name" value="Glycosyl hydrolase domain"/>
    <property type="match status" value="1"/>
</dbReference>
<dbReference type="GO" id="GO:0032006">
    <property type="term" value="P:regulation of TOR signaling"/>
    <property type="evidence" value="ECO:0007669"/>
    <property type="project" value="UniProtKB-ARBA"/>
</dbReference>
<evidence type="ECO:0000256" key="9">
    <source>
        <dbReference type="ARBA" id="ARBA00023098"/>
    </source>
</evidence>
<dbReference type="GO" id="GO:0007040">
    <property type="term" value="P:lysosome organization"/>
    <property type="evidence" value="ECO:0007669"/>
    <property type="project" value="UniProtKB-ARBA"/>
</dbReference>
<evidence type="ECO:0000256" key="10">
    <source>
        <dbReference type="RuleBase" id="RU361188"/>
    </source>
</evidence>
<gene>
    <name evidence="13" type="ORF">OCTVUL_1B004246</name>
</gene>
<evidence type="ECO:0000313" key="14">
    <source>
        <dbReference type="Proteomes" id="UP001162480"/>
    </source>
</evidence>
<dbReference type="GO" id="GO:0006914">
    <property type="term" value="P:autophagy"/>
    <property type="evidence" value="ECO:0007669"/>
    <property type="project" value="UniProtKB-ARBA"/>
</dbReference>
<comment type="similarity">
    <text evidence="4 10">Belongs to the glycosyl hydrolase 30 family.</text>
</comment>
<dbReference type="PRINTS" id="PR00843">
    <property type="entry name" value="GLHYDRLASE30"/>
</dbReference>
<dbReference type="Pfam" id="PF17189">
    <property type="entry name" value="Glyco_hydro_30C"/>
    <property type="match status" value="1"/>
</dbReference>
<feature type="domain" description="Glycosyl hydrolase family 30 TIM-barrel" evidence="11">
    <location>
        <begin position="108"/>
        <end position="457"/>
    </location>
</feature>
<evidence type="ECO:0000256" key="1">
    <source>
        <dbReference type="ARBA" id="ARBA00001013"/>
    </source>
</evidence>
<dbReference type="Gene3D" id="3.20.20.80">
    <property type="entry name" value="Glycosidases"/>
    <property type="match status" value="1"/>
</dbReference>
<comment type="pathway">
    <text evidence="3">Lipid metabolism.</text>
</comment>
<dbReference type="GO" id="GO:0005774">
    <property type="term" value="C:vacuolar membrane"/>
    <property type="evidence" value="ECO:0007669"/>
    <property type="project" value="UniProtKB-ARBA"/>
</dbReference>
<dbReference type="GO" id="GO:0016241">
    <property type="term" value="P:regulation of macroautophagy"/>
    <property type="evidence" value="ECO:0007669"/>
    <property type="project" value="UniProtKB-ARBA"/>
</dbReference>
<evidence type="ECO:0000259" key="11">
    <source>
        <dbReference type="Pfam" id="PF02055"/>
    </source>
</evidence>
<comment type="pathway">
    <text evidence="2">Sphingolipid metabolism.</text>
</comment>
<dbReference type="InterPro" id="IPR017853">
    <property type="entry name" value="GH"/>
</dbReference>
<evidence type="ECO:0000256" key="8">
    <source>
        <dbReference type="ARBA" id="ARBA00022919"/>
    </source>
</evidence>
<evidence type="ECO:0000256" key="6">
    <source>
        <dbReference type="ARBA" id="ARBA00022729"/>
    </source>
</evidence>
<comment type="catalytic activity">
    <reaction evidence="1">
        <text>a beta-D-glucosyl-(1&lt;-&gt;1')-N-acylsphing-4-enine + H2O = an N-acylsphing-4-enine + D-glucose</text>
        <dbReference type="Rhea" id="RHEA:13269"/>
        <dbReference type="ChEBI" id="CHEBI:4167"/>
        <dbReference type="ChEBI" id="CHEBI:15377"/>
        <dbReference type="ChEBI" id="CHEBI:22801"/>
        <dbReference type="ChEBI" id="CHEBI:52639"/>
        <dbReference type="EC" id="3.2.1.45"/>
    </reaction>
    <physiologicalReaction direction="left-to-right" evidence="1">
        <dbReference type="Rhea" id="RHEA:13270"/>
    </physiologicalReaction>
</comment>
<name>A0AA36BHF6_OCTVU</name>
<evidence type="ECO:0000256" key="3">
    <source>
        <dbReference type="ARBA" id="ARBA00005189"/>
    </source>
</evidence>
<dbReference type="AlphaFoldDB" id="A0AA36BHF6"/>
<dbReference type="Proteomes" id="UP001162480">
    <property type="component" value="Chromosome 15"/>
</dbReference>
<keyword evidence="6" id="KW-0732">Signal</keyword>
<keyword evidence="10" id="KW-0326">Glycosidase</keyword>
<dbReference type="GO" id="GO:0005764">
    <property type="term" value="C:lysosome"/>
    <property type="evidence" value="ECO:0007669"/>
    <property type="project" value="UniProtKB-ARBA"/>
</dbReference>
<keyword evidence="14" id="KW-1185">Reference proteome</keyword>
<evidence type="ECO:0000256" key="4">
    <source>
        <dbReference type="ARBA" id="ARBA00005382"/>
    </source>
</evidence>
<dbReference type="InterPro" id="IPR033453">
    <property type="entry name" value="Glyco_hydro_30_TIM-barrel"/>
</dbReference>
<dbReference type="GO" id="GO:0010605">
    <property type="term" value="P:negative regulation of macromolecule metabolic process"/>
    <property type="evidence" value="ECO:0007669"/>
    <property type="project" value="UniProtKB-ARBA"/>
</dbReference>
<protein>
    <recommendedName>
        <fullName evidence="5 10">Glucosylceramidase</fullName>
        <ecNumber evidence="5 10">3.2.1.45</ecNumber>
    </recommendedName>
</protein>
<dbReference type="InterPro" id="IPR033452">
    <property type="entry name" value="GH30_C"/>
</dbReference>
<organism evidence="13 14">
    <name type="scientific">Octopus vulgaris</name>
    <name type="common">Common octopus</name>
    <dbReference type="NCBI Taxonomy" id="6645"/>
    <lineage>
        <taxon>Eukaryota</taxon>
        <taxon>Metazoa</taxon>
        <taxon>Spiralia</taxon>
        <taxon>Lophotrochozoa</taxon>
        <taxon>Mollusca</taxon>
        <taxon>Cephalopoda</taxon>
        <taxon>Coleoidea</taxon>
        <taxon>Octopodiformes</taxon>
        <taxon>Octopoda</taxon>
        <taxon>Incirrata</taxon>
        <taxon>Octopodidae</taxon>
        <taxon>Octopus</taxon>
    </lineage>
</organism>
<dbReference type="GO" id="GO:0004348">
    <property type="term" value="F:glucosylceramidase activity"/>
    <property type="evidence" value="ECO:0007669"/>
    <property type="project" value="UniProtKB-EC"/>
</dbReference>
<reference evidence="13" key="1">
    <citation type="submission" date="2023-08" db="EMBL/GenBank/DDBJ databases">
        <authorList>
            <person name="Alioto T."/>
            <person name="Alioto T."/>
            <person name="Gomez Garrido J."/>
        </authorList>
    </citation>
    <scope>NUCLEOTIDE SEQUENCE</scope>
</reference>
<evidence type="ECO:0000256" key="7">
    <source>
        <dbReference type="ARBA" id="ARBA00022801"/>
    </source>
</evidence>
<keyword evidence="8 10" id="KW-0746">Sphingolipid metabolism</keyword>
<evidence type="ECO:0000313" key="13">
    <source>
        <dbReference type="EMBL" id="CAI9734154.1"/>
    </source>
</evidence>
<proteinExistence type="inferred from homology"/>
<dbReference type="InterPro" id="IPR001139">
    <property type="entry name" value="Glyco_hydro_30"/>
</dbReference>
<dbReference type="GO" id="GO:0006066">
    <property type="term" value="P:alcohol metabolic process"/>
    <property type="evidence" value="ECO:0007669"/>
    <property type="project" value="UniProtKB-ARBA"/>
</dbReference>
<dbReference type="SUPFAM" id="SSF51445">
    <property type="entry name" value="(Trans)glycosidases"/>
    <property type="match status" value="1"/>
</dbReference>
<accession>A0AA36BHF6</accession>
<dbReference type="PANTHER" id="PTHR11069">
    <property type="entry name" value="GLUCOSYLCERAMIDASE"/>
    <property type="match status" value="1"/>
</dbReference>
<dbReference type="GO" id="GO:0016758">
    <property type="term" value="F:hexosyltransferase activity"/>
    <property type="evidence" value="ECO:0007669"/>
    <property type="project" value="UniProtKB-ARBA"/>
</dbReference>
<keyword evidence="7 10" id="KW-0378">Hydrolase</keyword>
<feature type="domain" description="Glycosyl hydrolase family 30 beta sandwich" evidence="12">
    <location>
        <begin position="460"/>
        <end position="504"/>
    </location>
</feature>
<dbReference type="GO" id="GO:0008202">
    <property type="term" value="P:steroid metabolic process"/>
    <property type="evidence" value="ECO:0007669"/>
    <property type="project" value="UniProtKB-ARBA"/>
</dbReference>
<dbReference type="GO" id="GO:0030163">
    <property type="term" value="P:protein catabolic process"/>
    <property type="evidence" value="ECO:0007669"/>
    <property type="project" value="UniProtKB-ARBA"/>
</dbReference>
<evidence type="ECO:0000259" key="12">
    <source>
        <dbReference type="Pfam" id="PF17189"/>
    </source>
</evidence>
<evidence type="ECO:0000256" key="2">
    <source>
        <dbReference type="ARBA" id="ARBA00004991"/>
    </source>
</evidence>
<sequence length="533" mass="61097">MKMEIMGELRRVPVTLFIFLGLLFWKSYGELKLCYPRNYNFGSFVCVCNSTYCDTVPNIEKLDIGRYVVIVTDKRNFRLSNCTGSFKKSKIEDASPMSINYNKTFQKIIGFGGAFTDATGINVVSLPKKAQEKLLQSYFSPLGIEYNIGRVPIASCDFSTRIYSYDDAVNDTKLMQFDLAEEDLNYKIPLIKKAQKMSKRKVLLFGSPWSAPAWMKTNNNMTGMGMLKGKPGGAYYNAWALYFVKFLEEYKHFNITFWGLTAQNEPVDGLIYKFPFQAMGWTPQLQRDFIIKDLGPLLHSYGYGNLKLMIFDDQRTFLVNWVKTVLNNTLARTFVSGIGVHWYEDIDLTLSFLDKTHELFPNHFILGTEACAASYPWEQPKVALGSWKRAESYSKDIIQDLNHWVTGWTDWNMALDLEGGPNWAKNFVDSAIIVNKTAGEFYKQPMYYIMAHFSKYILPDSVRIEITNIPKSLDVVGFLRPDKATVVVIVNRQDQSVKYTIRDPHLGQIVGTNSQVANTYEIKTLELLTLNRF</sequence>
<dbReference type="GO" id="GO:0051246">
    <property type="term" value="P:regulation of protein metabolic process"/>
    <property type="evidence" value="ECO:0007669"/>
    <property type="project" value="UniProtKB-ARBA"/>
</dbReference>
<dbReference type="GO" id="GO:0005102">
    <property type="term" value="F:signaling receptor binding"/>
    <property type="evidence" value="ECO:0007669"/>
    <property type="project" value="UniProtKB-ARBA"/>
</dbReference>
<dbReference type="FunFam" id="3.20.20.80:FF:000030">
    <property type="entry name" value="Lysosomal acid glucosylceramidase"/>
    <property type="match status" value="1"/>
</dbReference>
<dbReference type="Pfam" id="PF02055">
    <property type="entry name" value="Glyco_hydro_30"/>
    <property type="match status" value="1"/>
</dbReference>
<evidence type="ECO:0000256" key="5">
    <source>
        <dbReference type="ARBA" id="ARBA00012658"/>
    </source>
</evidence>
<keyword evidence="9 10" id="KW-0443">Lipid metabolism</keyword>
<dbReference type="EMBL" id="OX597828">
    <property type="protein sequence ID" value="CAI9734154.1"/>
    <property type="molecule type" value="Genomic_DNA"/>
</dbReference>